<keyword evidence="2" id="KW-1185">Reference proteome</keyword>
<evidence type="ECO:0000313" key="2">
    <source>
        <dbReference type="Proteomes" id="UP001079657"/>
    </source>
</evidence>
<name>A0ABT4CR47_9CLOT</name>
<organism evidence="1 2">
    <name type="scientific">Clostridium ganghwense</name>
    <dbReference type="NCBI Taxonomy" id="312089"/>
    <lineage>
        <taxon>Bacteria</taxon>
        <taxon>Bacillati</taxon>
        <taxon>Bacillota</taxon>
        <taxon>Clostridia</taxon>
        <taxon>Eubacteriales</taxon>
        <taxon>Clostridiaceae</taxon>
        <taxon>Clostridium</taxon>
    </lineage>
</organism>
<accession>A0ABT4CR47</accession>
<dbReference type="RefSeq" id="WP_268049205.1">
    <property type="nucleotide sequence ID" value="NZ_JAPQES010000002.1"/>
</dbReference>
<protein>
    <recommendedName>
        <fullName evidence="3">Bypass of forespore C C-terminal domain-containing protein</fullName>
    </recommendedName>
</protein>
<reference evidence="1" key="1">
    <citation type="submission" date="2022-12" db="EMBL/GenBank/DDBJ databases">
        <authorList>
            <person name="Wang J."/>
        </authorList>
    </citation>
    <scope>NUCLEOTIDE SEQUENCE</scope>
    <source>
        <strain evidence="1">HY-42-06</strain>
    </source>
</reference>
<evidence type="ECO:0008006" key="3">
    <source>
        <dbReference type="Google" id="ProtNLM"/>
    </source>
</evidence>
<dbReference type="EMBL" id="JAPQES010000002">
    <property type="protein sequence ID" value="MCY6370469.1"/>
    <property type="molecule type" value="Genomic_DNA"/>
</dbReference>
<comment type="caution">
    <text evidence="1">The sequence shown here is derived from an EMBL/GenBank/DDBJ whole genome shotgun (WGS) entry which is preliminary data.</text>
</comment>
<evidence type="ECO:0000313" key="1">
    <source>
        <dbReference type="EMBL" id="MCY6370469.1"/>
    </source>
</evidence>
<sequence>MEKKKLISILFAGLLFFTFIIGYNIGLNKESKIKKDTKDKKQQLNLDVSVGKIRDKKILNKIVSKDAEIIFEMECTNESKYMIERRKKAEDEGIVGKKGIELEKIYKKAGYVVKEINDNKVEMIRGTLKYKPNSYILMTENNEIIIAHSDKNGSVFDSEGNILDRQGTGTFLESLRAEDISNIINGHESIQYATNTELNDSIKDFDIKYEIPE</sequence>
<proteinExistence type="predicted"/>
<dbReference type="Proteomes" id="UP001079657">
    <property type="component" value="Unassembled WGS sequence"/>
</dbReference>
<gene>
    <name evidence="1" type="ORF">OXH55_07455</name>
</gene>